<evidence type="ECO:0000313" key="8">
    <source>
        <dbReference type="EMBL" id="TQM65681.1"/>
    </source>
</evidence>
<evidence type="ECO:0000256" key="6">
    <source>
        <dbReference type="SAM" id="Phobius"/>
    </source>
</evidence>
<evidence type="ECO:0000256" key="1">
    <source>
        <dbReference type="ARBA" id="ARBA00004651"/>
    </source>
</evidence>
<feature type="transmembrane region" description="Helical" evidence="6">
    <location>
        <begin position="173"/>
        <end position="195"/>
    </location>
</feature>
<evidence type="ECO:0000256" key="3">
    <source>
        <dbReference type="ARBA" id="ARBA00022692"/>
    </source>
</evidence>
<dbReference type="InterPro" id="IPR050189">
    <property type="entry name" value="MFS_Efflux_Transporters"/>
</dbReference>
<feature type="transmembrane region" description="Helical" evidence="6">
    <location>
        <begin position="268"/>
        <end position="289"/>
    </location>
</feature>
<dbReference type="CDD" id="cd17324">
    <property type="entry name" value="MFS_NepI_like"/>
    <property type="match status" value="1"/>
</dbReference>
<feature type="transmembrane region" description="Helical" evidence="6">
    <location>
        <begin position="228"/>
        <end position="248"/>
    </location>
</feature>
<evidence type="ECO:0000313" key="9">
    <source>
        <dbReference type="Proteomes" id="UP000318331"/>
    </source>
</evidence>
<dbReference type="Pfam" id="PF07690">
    <property type="entry name" value="MFS_1"/>
    <property type="match status" value="1"/>
</dbReference>
<protein>
    <submittedName>
        <fullName evidence="8">Putative MFS family arabinose efflux permease</fullName>
    </submittedName>
</protein>
<dbReference type="PANTHER" id="PTHR43124">
    <property type="entry name" value="PURINE EFFLUX PUMP PBUE"/>
    <property type="match status" value="1"/>
</dbReference>
<gene>
    <name evidence="8" type="ORF">FB466_0492</name>
</gene>
<dbReference type="PROSITE" id="PS50850">
    <property type="entry name" value="MFS"/>
    <property type="match status" value="1"/>
</dbReference>
<evidence type="ECO:0000256" key="2">
    <source>
        <dbReference type="ARBA" id="ARBA00022475"/>
    </source>
</evidence>
<evidence type="ECO:0000256" key="4">
    <source>
        <dbReference type="ARBA" id="ARBA00022989"/>
    </source>
</evidence>
<dbReference type="AlphaFoldDB" id="A0A543I556"/>
<sequence>MGTQPSVVSRSSADPRFPLAGLLILATATFLSVTIEMIPTGLLPDMSRDLGVSEAQIGLLLTVFAYAVVLSAAPLTAITARMGRRSVVVLALAVLAVSTLLSSLALSYELLVVARLLGGLAHGLFWSVVSAYAGYLVPRHQVGRAVSLIVSGGTLAFVLGVPLGTALGHALGWRLAFGAIAGVTALGALLVWRLVPEAVRPARLPEPRDADGAPVRPRRSASWRDETTVLTLCVCGLTAFLMIGHYAFYSYIAPYLIEVAGIPEDLLAVMLFVYGIAGAVGLLISGTLFTVRVTLGLRWSILGCLAGVALMATLSGTAWLVIVGFVLWGMSFGMLPPSLQTTMLHTASERIRDAASAVYTTAFNVGIGSGALVGAVLLEAWGLATLPWFYGGMLLVALAASVLGIRYLRRG</sequence>
<dbReference type="GO" id="GO:0005886">
    <property type="term" value="C:plasma membrane"/>
    <property type="evidence" value="ECO:0007669"/>
    <property type="project" value="UniProtKB-SubCell"/>
</dbReference>
<feature type="transmembrane region" description="Helical" evidence="6">
    <location>
        <begin position="388"/>
        <end position="408"/>
    </location>
</feature>
<feature type="transmembrane region" description="Helical" evidence="6">
    <location>
        <begin position="17"/>
        <end position="35"/>
    </location>
</feature>
<feature type="transmembrane region" description="Helical" evidence="6">
    <location>
        <begin position="357"/>
        <end position="382"/>
    </location>
</feature>
<keyword evidence="9" id="KW-1185">Reference proteome</keyword>
<feature type="domain" description="Major facilitator superfamily (MFS) profile" evidence="7">
    <location>
        <begin position="21"/>
        <end position="409"/>
    </location>
</feature>
<feature type="transmembrane region" description="Helical" evidence="6">
    <location>
        <begin position="112"/>
        <end position="133"/>
    </location>
</feature>
<comment type="subcellular location">
    <subcellularLocation>
        <location evidence="1">Cell membrane</location>
        <topology evidence="1">Multi-pass membrane protein</topology>
    </subcellularLocation>
</comment>
<dbReference type="InterPro" id="IPR011701">
    <property type="entry name" value="MFS"/>
</dbReference>
<dbReference type="InterPro" id="IPR020846">
    <property type="entry name" value="MFS_dom"/>
</dbReference>
<feature type="transmembrane region" description="Helical" evidence="6">
    <location>
        <begin position="145"/>
        <end position="167"/>
    </location>
</feature>
<comment type="caution">
    <text evidence="8">The sequence shown here is derived from an EMBL/GenBank/DDBJ whole genome shotgun (WGS) entry which is preliminary data.</text>
</comment>
<dbReference type="GO" id="GO:0022857">
    <property type="term" value="F:transmembrane transporter activity"/>
    <property type="evidence" value="ECO:0007669"/>
    <property type="project" value="InterPro"/>
</dbReference>
<dbReference type="EMBL" id="VFPN01000001">
    <property type="protein sequence ID" value="TQM65681.1"/>
    <property type="molecule type" value="Genomic_DNA"/>
</dbReference>
<evidence type="ECO:0000259" key="7">
    <source>
        <dbReference type="PROSITE" id="PS50850"/>
    </source>
</evidence>
<proteinExistence type="predicted"/>
<organism evidence="8 9">
    <name type="scientific">Klugiella xanthotipulae</name>
    <dbReference type="NCBI Taxonomy" id="244735"/>
    <lineage>
        <taxon>Bacteria</taxon>
        <taxon>Bacillati</taxon>
        <taxon>Actinomycetota</taxon>
        <taxon>Actinomycetes</taxon>
        <taxon>Micrococcales</taxon>
        <taxon>Microbacteriaceae</taxon>
        <taxon>Klugiella</taxon>
    </lineage>
</organism>
<reference evidence="8 9" key="1">
    <citation type="submission" date="2019-06" db="EMBL/GenBank/DDBJ databases">
        <title>Sequencing the genomes of 1000 actinobacteria strains.</title>
        <authorList>
            <person name="Klenk H.-P."/>
        </authorList>
    </citation>
    <scope>NUCLEOTIDE SEQUENCE [LARGE SCALE GENOMIC DNA]</scope>
    <source>
        <strain evidence="8 9">DSM 18031</strain>
    </source>
</reference>
<keyword evidence="2" id="KW-1003">Cell membrane</keyword>
<dbReference type="Gene3D" id="1.20.1250.20">
    <property type="entry name" value="MFS general substrate transporter like domains"/>
    <property type="match status" value="1"/>
</dbReference>
<keyword evidence="5 6" id="KW-0472">Membrane</keyword>
<dbReference type="SUPFAM" id="SSF103473">
    <property type="entry name" value="MFS general substrate transporter"/>
    <property type="match status" value="1"/>
</dbReference>
<dbReference type="RefSeq" id="WP_141915538.1">
    <property type="nucleotide sequence ID" value="NZ_BAAAYS010000001.1"/>
</dbReference>
<feature type="transmembrane region" description="Helical" evidence="6">
    <location>
        <begin position="296"/>
        <end position="312"/>
    </location>
</feature>
<feature type="transmembrane region" description="Helical" evidence="6">
    <location>
        <begin position="55"/>
        <end position="75"/>
    </location>
</feature>
<feature type="transmembrane region" description="Helical" evidence="6">
    <location>
        <begin position="318"/>
        <end position="336"/>
    </location>
</feature>
<accession>A0A543I556</accession>
<feature type="transmembrane region" description="Helical" evidence="6">
    <location>
        <begin position="87"/>
        <end position="106"/>
    </location>
</feature>
<keyword evidence="3 6" id="KW-0812">Transmembrane</keyword>
<name>A0A543I556_9MICO</name>
<dbReference type="OrthoDB" id="2810795at2"/>
<dbReference type="PANTHER" id="PTHR43124:SF4">
    <property type="entry name" value="SUGAR EFFLUX TRANSPORTER"/>
    <property type="match status" value="1"/>
</dbReference>
<dbReference type="Proteomes" id="UP000318331">
    <property type="component" value="Unassembled WGS sequence"/>
</dbReference>
<dbReference type="InterPro" id="IPR036259">
    <property type="entry name" value="MFS_trans_sf"/>
</dbReference>
<evidence type="ECO:0000256" key="5">
    <source>
        <dbReference type="ARBA" id="ARBA00023136"/>
    </source>
</evidence>
<keyword evidence="4 6" id="KW-1133">Transmembrane helix</keyword>